<dbReference type="Pfam" id="PF13488">
    <property type="entry name" value="Gly-zipper_Omp"/>
    <property type="match status" value="1"/>
</dbReference>
<evidence type="ECO:0000259" key="1">
    <source>
        <dbReference type="Pfam" id="PF13488"/>
    </source>
</evidence>
<keyword evidence="3" id="KW-1185">Reference proteome</keyword>
<dbReference type="PROSITE" id="PS51257">
    <property type="entry name" value="PROKAR_LIPOPROTEIN"/>
    <property type="match status" value="1"/>
</dbReference>
<dbReference type="Proteomes" id="UP001418637">
    <property type="component" value="Unassembled WGS sequence"/>
</dbReference>
<reference evidence="2 3" key="1">
    <citation type="submission" date="2024-04" db="EMBL/GenBank/DDBJ databases">
        <title>A novel species isolated from cricket.</title>
        <authorList>
            <person name="Wang H.-C."/>
        </authorList>
    </citation>
    <scope>NUCLEOTIDE SEQUENCE [LARGE SCALE GENOMIC DNA]</scope>
    <source>
        <strain evidence="2 3">WL0021</strain>
    </source>
</reference>
<organism evidence="2 3">
    <name type="scientific">Hohaiivirga grylli</name>
    <dbReference type="NCBI Taxonomy" id="3133970"/>
    <lineage>
        <taxon>Bacteria</taxon>
        <taxon>Pseudomonadati</taxon>
        <taxon>Pseudomonadota</taxon>
        <taxon>Alphaproteobacteria</taxon>
        <taxon>Hyphomicrobiales</taxon>
        <taxon>Methylobacteriaceae</taxon>
        <taxon>Hohaiivirga</taxon>
    </lineage>
</organism>
<gene>
    <name evidence="2" type="ORF">WJT86_09590</name>
</gene>
<accession>A0ABV0BJY9</accession>
<dbReference type="InterPro" id="IPR039567">
    <property type="entry name" value="Gly-zipper"/>
</dbReference>
<dbReference type="EMBL" id="JBBYXI010000003">
    <property type="protein sequence ID" value="MEN3931309.1"/>
    <property type="molecule type" value="Genomic_DNA"/>
</dbReference>
<proteinExistence type="predicted"/>
<comment type="caution">
    <text evidence="2">The sequence shown here is derived from an EMBL/GenBank/DDBJ whole genome shotgun (WGS) entry which is preliminary data.</text>
</comment>
<feature type="domain" description="Glycine zipper" evidence="1">
    <location>
        <begin position="31"/>
        <end position="73"/>
    </location>
</feature>
<evidence type="ECO:0000313" key="2">
    <source>
        <dbReference type="EMBL" id="MEN3931309.1"/>
    </source>
</evidence>
<sequence>MKTILYLTMTSALALSLGACNSYDRGDRALGGAALGGLAGAAVGGAATGKAGGALAGGALGAAGGAVIGSATTPDRPRYRDGYYRNGRYYRNDPYYY</sequence>
<evidence type="ECO:0000313" key="3">
    <source>
        <dbReference type="Proteomes" id="UP001418637"/>
    </source>
</evidence>
<protein>
    <recommendedName>
        <fullName evidence="1">Glycine zipper domain-containing protein</fullName>
    </recommendedName>
</protein>
<dbReference type="RefSeq" id="WP_346337343.1">
    <property type="nucleotide sequence ID" value="NZ_JBBYXI010000003.1"/>
</dbReference>
<name>A0ABV0BJY9_9HYPH</name>